<protein>
    <recommendedName>
        <fullName evidence="2">Integrase catalytic domain-containing protein</fullName>
    </recommendedName>
</protein>
<proteinExistence type="predicted"/>
<dbReference type="CDD" id="cd09272">
    <property type="entry name" value="RNase_HI_RT_Ty1"/>
    <property type="match status" value="1"/>
</dbReference>
<dbReference type="GO" id="GO:0006508">
    <property type="term" value="P:proteolysis"/>
    <property type="evidence" value="ECO:0007669"/>
    <property type="project" value="UniProtKB-KW"/>
</dbReference>
<feature type="domain" description="Integrase catalytic" evidence="2">
    <location>
        <begin position="387"/>
        <end position="579"/>
    </location>
</feature>
<reference evidence="3" key="1">
    <citation type="journal article" date="2019" name="Sci. Rep.">
        <title>Draft genome of Tanacetum cinerariifolium, the natural source of mosquito coil.</title>
        <authorList>
            <person name="Yamashiro T."/>
            <person name="Shiraishi A."/>
            <person name="Satake H."/>
            <person name="Nakayama K."/>
        </authorList>
    </citation>
    <scope>NUCLEOTIDE SEQUENCE</scope>
</reference>
<dbReference type="InterPro" id="IPR036397">
    <property type="entry name" value="RNaseH_sf"/>
</dbReference>
<dbReference type="AlphaFoldDB" id="A0A699H5V0"/>
<dbReference type="InterPro" id="IPR054722">
    <property type="entry name" value="PolX-like_BBD"/>
</dbReference>
<dbReference type="InterPro" id="IPR001584">
    <property type="entry name" value="Integrase_cat-core"/>
</dbReference>
<keyword evidence="1" id="KW-0378">Hydrolase</keyword>
<sequence length="709" mass="81000">MARQCPKPKRKKDATWFRDKVLLVEAQESGKVLNEEKLAFLVDPGVVEGPVTQTVITHNAAYQADDLDAYDSDCDDISTARAVLMADLSSYGSDVLFETLMLEEKSRSKMLLKQSDLMVFEKKLNIKPINYAELNQLFEEFGKCFVPQQELSDEQAFWLQNSHPNTDQSASSPVKIEAPRKLPKACFKSKSVKKAKKKEEWKHTGKVFTKIGYNWRPTEKTFTLVGNACPLTRITATNEVPLREPIPLKVVSQEPVVTNVYTRRPKSQVVQIVLWYLDSGYSKHMTGDRSKLTNFVHKFLGTVKFGNGHIVKIMGYGDFQIGNVTILRIYYVKGLGHNLFSVGQFCYSDLEVAFRKHTCFVQNLEGVNLLSGSRETNLYTLSIRDMMASSPHMQWTKARNYHINLNLKTPIRKTIYSAHGSLWVYACCKCKWEKYILVIVDDYSRFTWVKFLASNDEAPDFIIKFLKMIQVRLNLTVRNIRTDNETEFVNQNMRSYYESVGISHETSVARSPQQNGVVKGEIILLLKPLAQFLVADAPRAVDLADSPVSTLIVQDAPSTSIPSTQDQEHSPIMSQDTPMVEKNKLDEDLQGTPVDAALYCDMIGSLIFGFQFNKIPLYCDNKSAIALCCNNVQHSRAKHIDVRYHFIKEQVENRIVEPYFVRTKYQLANIFTKPLPRERFNFLNEKLDMRSMSLKMLKRLTEDEKSKGG</sequence>
<keyword evidence="1" id="KW-0645">Protease</keyword>
<organism evidence="3">
    <name type="scientific">Tanacetum cinerariifolium</name>
    <name type="common">Dalmatian daisy</name>
    <name type="synonym">Chrysanthemum cinerariifolium</name>
    <dbReference type="NCBI Taxonomy" id="118510"/>
    <lineage>
        <taxon>Eukaryota</taxon>
        <taxon>Viridiplantae</taxon>
        <taxon>Streptophyta</taxon>
        <taxon>Embryophyta</taxon>
        <taxon>Tracheophyta</taxon>
        <taxon>Spermatophyta</taxon>
        <taxon>Magnoliopsida</taxon>
        <taxon>eudicotyledons</taxon>
        <taxon>Gunneridae</taxon>
        <taxon>Pentapetalae</taxon>
        <taxon>asterids</taxon>
        <taxon>campanulids</taxon>
        <taxon>Asterales</taxon>
        <taxon>Asteraceae</taxon>
        <taxon>Asteroideae</taxon>
        <taxon>Anthemideae</taxon>
        <taxon>Anthemidinae</taxon>
        <taxon>Tanacetum</taxon>
    </lineage>
</organism>
<dbReference type="SUPFAM" id="SSF53098">
    <property type="entry name" value="Ribonuclease H-like"/>
    <property type="match status" value="1"/>
</dbReference>
<evidence type="ECO:0000259" key="2">
    <source>
        <dbReference type="PROSITE" id="PS50994"/>
    </source>
</evidence>
<evidence type="ECO:0000313" key="3">
    <source>
        <dbReference type="EMBL" id="GEX59851.1"/>
    </source>
</evidence>
<evidence type="ECO:0000256" key="1">
    <source>
        <dbReference type="ARBA" id="ARBA00022670"/>
    </source>
</evidence>
<dbReference type="InterPro" id="IPR012337">
    <property type="entry name" value="RNaseH-like_sf"/>
</dbReference>
<name>A0A699H5V0_TANCI</name>
<dbReference type="InterPro" id="IPR039537">
    <property type="entry name" value="Retrotran_Ty1/copia-like"/>
</dbReference>
<dbReference type="PROSITE" id="PS50994">
    <property type="entry name" value="INTEGRASE"/>
    <property type="match status" value="1"/>
</dbReference>
<dbReference type="GO" id="GO:0003676">
    <property type="term" value="F:nucleic acid binding"/>
    <property type="evidence" value="ECO:0007669"/>
    <property type="project" value="InterPro"/>
</dbReference>
<dbReference type="Gene3D" id="3.30.420.10">
    <property type="entry name" value="Ribonuclease H-like superfamily/Ribonuclease H"/>
    <property type="match status" value="1"/>
</dbReference>
<dbReference type="PANTHER" id="PTHR42648:SF21">
    <property type="entry name" value="CYSTEINE-RICH RLK (RECEPTOR-LIKE PROTEIN KINASE) 8"/>
    <property type="match status" value="1"/>
</dbReference>
<accession>A0A699H5V0</accession>
<dbReference type="PANTHER" id="PTHR42648">
    <property type="entry name" value="TRANSPOSASE, PUTATIVE-RELATED"/>
    <property type="match status" value="1"/>
</dbReference>
<dbReference type="EMBL" id="BKCJ010117989">
    <property type="protein sequence ID" value="GEX59851.1"/>
    <property type="molecule type" value="Genomic_DNA"/>
</dbReference>
<dbReference type="GO" id="GO:0015074">
    <property type="term" value="P:DNA integration"/>
    <property type="evidence" value="ECO:0007669"/>
    <property type="project" value="InterPro"/>
</dbReference>
<comment type="caution">
    <text evidence="3">The sequence shown here is derived from an EMBL/GenBank/DDBJ whole genome shotgun (WGS) entry which is preliminary data.</text>
</comment>
<dbReference type="Pfam" id="PF00665">
    <property type="entry name" value="rve"/>
    <property type="match status" value="1"/>
</dbReference>
<dbReference type="GO" id="GO:0008233">
    <property type="term" value="F:peptidase activity"/>
    <property type="evidence" value="ECO:0007669"/>
    <property type="project" value="UniProtKB-KW"/>
</dbReference>
<gene>
    <name evidence="3" type="ORF">Tci_331826</name>
</gene>
<dbReference type="Pfam" id="PF22936">
    <property type="entry name" value="Pol_BBD"/>
    <property type="match status" value="1"/>
</dbReference>